<evidence type="ECO:0000313" key="2">
    <source>
        <dbReference type="EMBL" id="MBB5817044.1"/>
    </source>
</evidence>
<organism evidence="2 3">
    <name type="scientific">Streptosporangium becharense</name>
    <dbReference type="NCBI Taxonomy" id="1816182"/>
    <lineage>
        <taxon>Bacteria</taxon>
        <taxon>Bacillati</taxon>
        <taxon>Actinomycetota</taxon>
        <taxon>Actinomycetes</taxon>
        <taxon>Streptosporangiales</taxon>
        <taxon>Streptosporangiaceae</taxon>
        <taxon>Streptosporangium</taxon>
    </lineage>
</organism>
<feature type="transmembrane region" description="Helical" evidence="1">
    <location>
        <begin position="287"/>
        <end position="310"/>
    </location>
</feature>
<proteinExistence type="predicted"/>
<dbReference type="RefSeq" id="WP_221207988.1">
    <property type="nucleotide sequence ID" value="NZ_JACHMP010000001.1"/>
</dbReference>
<evidence type="ECO:0000313" key="3">
    <source>
        <dbReference type="Proteomes" id="UP000540685"/>
    </source>
</evidence>
<accession>A0A7W9IBB8</accession>
<keyword evidence="1" id="KW-1133">Transmembrane helix</keyword>
<feature type="transmembrane region" description="Helical" evidence="1">
    <location>
        <begin position="155"/>
        <end position="177"/>
    </location>
</feature>
<feature type="transmembrane region" description="Helical" evidence="1">
    <location>
        <begin position="221"/>
        <end position="242"/>
    </location>
</feature>
<feature type="transmembrane region" description="Helical" evidence="1">
    <location>
        <begin position="189"/>
        <end position="209"/>
    </location>
</feature>
<dbReference type="AlphaFoldDB" id="A0A7W9IBB8"/>
<feature type="transmembrane region" description="Helical" evidence="1">
    <location>
        <begin position="254"/>
        <end position="275"/>
    </location>
</feature>
<dbReference type="Gene3D" id="2.30.110.10">
    <property type="entry name" value="Electron Transport, Fmn-binding Protein, Chain A"/>
    <property type="match status" value="1"/>
</dbReference>
<reference evidence="2 3" key="1">
    <citation type="submission" date="2020-08" db="EMBL/GenBank/DDBJ databases">
        <title>Sequencing the genomes of 1000 actinobacteria strains.</title>
        <authorList>
            <person name="Klenk H.-P."/>
        </authorList>
    </citation>
    <scope>NUCLEOTIDE SEQUENCE [LARGE SCALE GENOMIC DNA]</scope>
    <source>
        <strain evidence="2 3">DSM 46887</strain>
    </source>
</reference>
<comment type="caution">
    <text evidence="2">The sequence shown here is derived from an EMBL/GenBank/DDBJ whole genome shotgun (WGS) entry which is preliminary data.</text>
</comment>
<feature type="transmembrane region" description="Helical" evidence="1">
    <location>
        <begin position="316"/>
        <end position="342"/>
    </location>
</feature>
<evidence type="ECO:0008006" key="4">
    <source>
        <dbReference type="Google" id="ProtNLM"/>
    </source>
</evidence>
<keyword evidence="1" id="KW-0812">Transmembrane</keyword>
<protein>
    <recommendedName>
        <fullName evidence="4">DUF385 domain-containing protein</fullName>
    </recommendedName>
</protein>
<keyword evidence="3" id="KW-1185">Reference proteome</keyword>
<gene>
    <name evidence="2" type="ORF">F4562_000106</name>
</gene>
<name>A0A7W9IBB8_9ACTN</name>
<sequence>MTSGPARGKRRLRAGNPRIPLTNRLVMRLLDSAARSPLDCGMGVLRYTSRTGVRVALPVQVARDDDRVVVLAGDAAKKRWWRHFTGRAPVEVLLDGRWHGGTGVVVTGPESAAAEAYRRAHPRVALPEDATFVVITFPGPLPSTLPLRGRPLARAWFATVTLAEFTGFAVPACVGTFTAGMTSAVTVPALLVAGAVEGCLLGWGQAAVLSHALPRLRRRRWIAATAGAAALAYLIGLIPSIYGESMAAWPPVPLAIVVALLGTVLLASIGTAQWLVLRCHVRHAARWIPATTAAWTVGLGMFTGFTTPLWQPGQPLALTVTIGVAGGLLMAATTSAITGYALRHLLP</sequence>
<dbReference type="EMBL" id="JACHMP010000001">
    <property type="protein sequence ID" value="MBB5817044.1"/>
    <property type="molecule type" value="Genomic_DNA"/>
</dbReference>
<keyword evidence="1" id="KW-0472">Membrane</keyword>
<dbReference type="Proteomes" id="UP000540685">
    <property type="component" value="Unassembled WGS sequence"/>
</dbReference>
<evidence type="ECO:0000256" key="1">
    <source>
        <dbReference type="SAM" id="Phobius"/>
    </source>
</evidence>
<dbReference type="InterPro" id="IPR012349">
    <property type="entry name" value="Split_barrel_FMN-bd"/>
</dbReference>